<dbReference type="SUPFAM" id="SSF160240">
    <property type="entry name" value="Cation efflux protein cytoplasmic domain-like"/>
    <property type="match status" value="3"/>
</dbReference>
<keyword evidence="4 7" id="KW-0812">Transmembrane</keyword>
<dbReference type="InterPro" id="IPR002524">
    <property type="entry name" value="Cation_efflux"/>
</dbReference>
<comment type="caution">
    <text evidence="10">The sequence shown here is derived from an EMBL/GenBank/DDBJ whole genome shotgun (WGS) entry which is preliminary data.</text>
</comment>
<evidence type="ECO:0000259" key="8">
    <source>
        <dbReference type="Pfam" id="PF01545"/>
    </source>
</evidence>
<dbReference type="NCBIfam" id="TIGR01297">
    <property type="entry name" value="CDF"/>
    <property type="match status" value="1"/>
</dbReference>
<comment type="subcellular location">
    <subcellularLocation>
        <location evidence="1">Membrane</location>
        <topology evidence="1">Multi-pass membrane protein</topology>
    </subcellularLocation>
</comment>
<proteinExistence type="inferred from homology"/>
<evidence type="ECO:0000313" key="11">
    <source>
        <dbReference type="Proteomes" id="UP000076481"/>
    </source>
</evidence>
<evidence type="ECO:0000256" key="6">
    <source>
        <dbReference type="ARBA" id="ARBA00023136"/>
    </source>
</evidence>
<dbReference type="GO" id="GO:0015341">
    <property type="term" value="F:zinc efflux antiporter activity"/>
    <property type="evidence" value="ECO:0007669"/>
    <property type="project" value="TreeGrafter"/>
</dbReference>
<keyword evidence="5 7" id="KW-1133">Transmembrane helix</keyword>
<keyword evidence="6 7" id="KW-0472">Membrane</keyword>
<accession>A0A165MDJ7</accession>
<dbReference type="EMBL" id="LVWG01000011">
    <property type="protein sequence ID" value="KZK75117.1"/>
    <property type="molecule type" value="Genomic_DNA"/>
</dbReference>
<feature type="domain" description="Cation efflux protein cytoplasmic" evidence="9">
    <location>
        <begin position="212"/>
        <end position="282"/>
    </location>
</feature>
<evidence type="ECO:0000259" key="9">
    <source>
        <dbReference type="Pfam" id="PF16916"/>
    </source>
</evidence>
<comment type="similarity">
    <text evidence="2">Belongs to the cation diffusion facilitator (CDF) transporter (TC 2.A.4) family.</text>
</comment>
<evidence type="ECO:0000256" key="4">
    <source>
        <dbReference type="ARBA" id="ARBA00022692"/>
    </source>
</evidence>
<dbReference type="GO" id="GO:0006882">
    <property type="term" value="P:intracellular zinc ion homeostasis"/>
    <property type="evidence" value="ECO:0007669"/>
    <property type="project" value="TreeGrafter"/>
</dbReference>
<keyword evidence="3" id="KW-0813">Transport</keyword>
<feature type="transmembrane region" description="Helical" evidence="7">
    <location>
        <begin position="176"/>
        <end position="194"/>
    </location>
</feature>
<dbReference type="Gene3D" id="1.20.1510.10">
    <property type="entry name" value="Cation efflux protein transmembrane domain"/>
    <property type="match status" value="1"/>
</dbReference>
<feature type="transmembrane region" description="Helical" evidence="7">
    <location>
        <begin position="79"/>
        <end position="100"/>
    </location>
</feature>
<feature type="domain" description="Cation efflux protein cytoplasmic" evidence="9">
    <location>
        <begin position="305"/>
        <end position="363"/>
    </location>
</feature>
<evidence type="ECO:0000256" key="5">
    <source>
        <dbReference type="ARBA" id="ARBA00022989"/>
    </source>
</evidence>
<dbReference type="PANTHER" id="PTHR43840:SF15">
    <property type="entry name" value="MITOCHONDRIAL METAL TRANSPORTER 1-RELATED"/>
    <property type="match status" value="1"/>
</dbReference>
<organism evidence="10 11">
    <name type="scientific">Pelodictyon luteolum</name>
    <dbReference type="NCBI Taxonomy" id="1100"/>
    <lineage>
        <taxon>Bacteria</taxon>
        <taxon>Pseudomonadati</taxon>
        <taxon>Chlorobiota</taxon>
        <taxon>Chlorobiia</taxon>
        <taxon>Chlorobiales</taxon>
        <taxon>Chlorobiaceae</taxon>
        <taxon>Chlorobium/Pelodictyon group</taxon>
        <taxon>Pelodictyon</taxon>
    </lineage>
</organism>
<evidence type="ECO:0000256" key="2">
    <source>
        <dbReference type="ARBA" id="ARBA00008114"/>
    </source>
</evidence>
<dbReference type="InterPro" id="IPR050291">
    <property type="entry name" value="CDF_Transporter"/>
</dbReference>
<feature type="transmembrane region" description="Helical" evidence="7">
    <location>
        <begin position="36"/>
        <end position="58"/>
    </location>
</feature>
<dbReference type="GO" id="GO:0015086">
    <property type="term" value="F:cadmium ion transmembrane transporter activity"/>
    <property type="evidence" value="ECO:0007669"/>
    <property type="project" value="TreeGrafter"/>
</dbReference>
<feature type="transmembrane region" description="Helical" evidence="7">
    <location>
        <begin position="112"/>
        <end position="129"/>
    </location>
</feature>
<dbReference type="InterPro" id="IPR036837">
    <property type="entry name" value="Cation_efflux_CTD_sf"/>
</dbReference>
<dbReference type="PANTHER" id="PTHR43840">
    <property type="entry name" value="MITOCHONDRIAL METAL TRANSPORTER 1-RELATED"/>
    <property type="match status" value="1"/>
</dbReference>
<gene>
    <name evidence="10" type="ORF">A3K90_03040</name>
</gene>
<dbReference type="Gene3D" id="3.30.70.1350">
    <property type="entry name" value="Cation efflux protein, cytoplasmic domain"/>
    <property type="match status" value="3"/>
</dbReference>
<evidence type="ECO:0000256" key="7">
    <source>
        <dbReference type="SAM" id="Phobius"/>
    </source>
</evidence>
<evidence type="ECO:0000256" key="1">
    <source>
        <dbReference type="ARBA" id="ARBA00004141"/>
    </source>
</evidence>
<dbReference type="GO" id="GO:0005886">
    <property type="term" value="C:plasma membrane"/>
    <property type="evidence" value="ECO:0007669"/>
    <property type="project" value="TreeGrafter"/>
</dbReference>
<dbReference type="SUPFAM" id="SSF161111">
    <property type="entry name" value="Cation efflux protein transmembrane domain-like"/>
    <property type="match status" value="1"/>
</dbReference>
<feature type="domain" description="Cation efflux protein cytoplasmic" evidence="9">
    <location>
        <begin position="386"/>
        <end position="456"/>
    </location>
</feature>
<name>A0A165MDJ7_PELLU</name>
<sequence length="469" mass="50348">MDTTGKKQRVALSSVAASALLTLMKAVVGIMTGSIGIISEAAHSMLDFGAAALTWYAVRMSGKPADRKHHYGHAKVESVTALIEAGLLFVTSLWIIYAATERLLSGTTEIDVTWYAIAVIVLSIVVDISRSRALLGVARETGSQALEADALHFTSDIFSSAVVLAGLGFARLGLGWADAAAGIVVALLVANAAFRLGKKTIDVLTDAAPEGIADRVEAITRIIEGVIDIDKIRVKPTGPQVFIEMSITHSRTLSAENTRRICTEIEERVHREFPVADMTINTRPVALSGESIAERVHVTGLNHGLHAHNIATGFSNGVSHVTFDVEIEQTLTIREAHDAVSALEHDLHRELDGNLEICIHIDPLRNTERPTVPVPETEAASLRTLINAAADQIEAIEDVHDITLLKTESDKLLITLHCSFPGDRQLEAVHSATSRLEGAIYHAIPEAGKVVIHAEPLAGMTLQADPHPC</sequence>
<evidence type="ECO:0000256" key="3">
    <source>
        <dbReference type="ARBA" id="ARBA00022448"/>
    </source>
</evidence>
<dbReference type="InterPro" id="IPR027470">
    <property type="entry name" value="Cation_efflux_CTD"/>
</dbReference>
<evidence type="ECO:0000313" key="10">
    <source>
        <dbReference type="EMBL" id="KZK75117.1"/>
    </source>
</evidence>
<dbReference type="RefSeq" id="WP_303680765.1">
    <property type="nucleotide sequence ID" value="NZ_LVWG01000011.1"/>
</dbReference>
<dbReference type="GO" id="GO:0015093">
    <property type="term" value="F:ferrous iron transmembrane transporter activity"/>
    <property type="evidence" value="ECO:0007669"/>
    <property type="project" value="TreeGrafter"/>
</dbReference>
<dbReference type="Pfam" id="PF01545">
    <property type="entry name" value="Cation_efflux"/>
    <property type="match status" value="1"/>
</dbReference>
<feature type="domain" description="Cation efflux protein transmembrane" evidence="8">
    <location>
        <begin position="13"/>
        <end position="204"/>
    </location>
</feature>
<protein>
    <submittedName>
        <fullName evidence="10">Cation transporter</fullName>
    </submittedName>
</protein>
<dbReference type="Proteomes" id="UP000076481">
    <property type="component" value="Unassembled WGS sequence"/>
</dbReference>
<dbReference type="Pfam" id="PF16916">
    <property type="entry name" value="ZT_dimer"/>
    <property type="match status" value="3"/>
</dbReference>
<reference evidence="10 11" key="1">
    <citation type="submission" date="2016-03" db="EMBL/GenBank/DDBJ databases">
        <title>Speciation and ecological success in dimly lit waters: horizontal gene transfer in a green sulfur bacteria bloom unveiled by metagenomic assembly.</title>
        <authorList>
            <person name="Llorens-Mares T."/>
            <person name="Liu Z."/>
            <person name="Allen L.Z."/>
            <person name="Rusch D.B."/>
            <person name="Craig M.T."/>
            <person name="Dupont C.L."/>
            <person name="Bryant D.A."/>
            <person name="Casamayor E.O."/>
        </authorList>
    </citation>
    <scope>NUCLEOTIDE SEQUENCE [LARGE SCALE GENOMIC DNA]</scope>
    <source>
        <strain evidence="10">CIII</strain>
    </source>
</reference>
<dbReference type="InterPro" id="IPR058533">
    <property type="entry name" value="Cation_efflux_TM"/>
</dbReference>
<dbReference type="InterPro" id="IPR027469">
    <property type="entry name" value="Cation_efflux_TMD_sf"/>
</dbReference>
<dbReference type="AlphaFoldDB" id="A0A165MDJ7"/>